<comment type="subcellular location">
    <subcellularLocation>
        <location evidence="1">Membrane</location>
        <topology evidence="1">Single-pass type I membrane protein</topology>
    </subcellularLocation>
</comment>
<proteinExistence type="predicted"/>
<evidence type="ECO:0000313" key="9">
    <source>
        <dbReference type="RefSeq" id="XP_016453378.1"/>
    </source>
</evidence>
<keyword evidence="7" id="KW-0472">Membrane</keyword>
<keyword evidence="6" id="KW-1133">Transmembrane helix</keyword>
<dbReference type="InterPro" id="IPR032675">
    <property type="entry name" value="LRR_dom_sf"/>
</dbReference>
<sequence length="287" mass="31399">MPVLLIANNKLSGAIPSSICSATNLEVLDLSSNSLNGSIPSCLAKQSLTVLNLGGNNIRGNINLKVLNVGSNKISDTFSCWLRRLSYLHVLVLHFNNFNGNIDCSGVNYTWPALQIIDLASNNFSGILPRNLFLDLESMKVDSAISRVDHLYAANRIFFGDDSSAQVEIYYQDTVTLTLMGQEMSAPKIWFTFNSIDFLNNSFVGGIPEIVGELKSLYLLNLSHNVLSGQISPATGNLKQLGSLDLSFNKLNGHVPEKLSGIPQLSFLNLSYNELVEDTSRQPNSNI</sequence>
<dbReference type="OrthoDB" id="1306182at2759"/>
<dbReference type="PANTHER" id="PTHR48061:SF16">
    <property type="entry name" value="CF-2.2"/>
    <property type="match status" value="1"/>
</dbReference>
<keyword evidence="8" id="KW-0325">Glycoprotein</keyword>
<evidence type="ECO:0000256" key="7">
    <source>
        <dbReference type="ARBA" id="ARBA00023136"/>
    </source>
</evidence>
<accession>A0A1S3YMQ8</accession>
<dbReference type="Pfam" id="PF13516">
    <property type="entry name" value="LRR_6"/>
    <property type="match status" value="2"/>
</dbReference>
<dbReference type="PANTHER" id="PTHR48061">
    <property type="entry name" value="LEUCINE-RICH REPEAT RECEPTOR PROTEIN KINASE EMS1-LIKE-RELATED"/>
    <property type="match status" value="1"/>
</dbReference>
<dbReference type="OMA" id="NINESCK"/>
<keyword evidence="4" id="KW-0732">Signal</keyword>
<protein>
    <submittedName>
        <fullName evidence="9">Receptor-like protein 12</fullName>
    </submittedName>
</protein>
<dbReference type="KEGG" id="nta:107777763"/>
<keyword evidence="2" id="KW-0433">Leucine-rich repeat</keyword>
<evidence type="ECO:0000256" key="5">
    <source>
        <dbReference type="ARBA" id="ARBA00022737"/>
    </source>
</evidence>
<evidence type="ECO:0000256" key="2">
    <source>
        <dbReference type="ARBA" id="ARBA00022614"/>
    </source>
</evidence>
<keyword evidence="5" id="KW-0677">Repeat</keyword>
<dbReference type="FunFam" id="3.80.10.10:FF:000383">
    <property type="entry name" value="Leucine-rich repeat receptor protein kinase EMS1"/>
    <property type="match status" value="1"/>
</dbReference>
<keyword evidence="3" id="KW-0812">Transmembrane</keyword>
<dbReference type="Pfam" id="PF13855">
    <property type="entry name" value="LRR_8"/>
    <property type="match status" value="1"/>
</dbReference>
<gene>
    <name evidence="9" type="primary">LOC107777763</name>
</gene>
<name>A0A1S3YMQ8_TOBAC</name>
<evidence type="ECO:0000256" key="3">
    <source>
        <dbReference type="ARBA" id="ARBA00022692"/>
    </source>
</evidence>
<dbReference type="Pfam" id="PF00560">
    <property type="entry name" value="LRR_1"/>
    <property type="match status" value="2"/>
</dbReference>
<dbReference type="GO" id="GO:0016020">
    <property type="term" value="C:membrane"/>
    <property type="evidence" value="ECO:0007669"/>
    <property type="project" value="UniProtKB-SubCell"/>
</dbReference>
<organism evidence="9">
    <name type="scientific">Nicotiana tabacum</name>
    <name type="common">Common tobacco</name>
    <dbReference type="NCBI Taxonomy" id="4097"/>
    <lineage>
        <taxon>Eukaryota</taxon>
        <taxon>Viridiplantae</taxon>
        <taxon>Streptophyta</taxon>
        <taxon>Embryophyta</taxon>
        <taxon>Tracheophyta</taxon>
        <taxon>Spermatophyta</taxon>
        <taxon>Magnoliopsida</taxon>
        <taxon>eudicotyledons</taxon>
        <taxon>Gunneridae</taxon>
        <taxon>Pentapetalae</taxon>
        <taxon>asterids</taxon>
        <taxon>lamiids</taxon>
        <taxon>Solanales</taxon>
        <taxon>Solanaceae</taxon>
        <taxon>Nicotianoideae</taxon>
        <taxon>Nicotianeae</taxon>
        <taxon>Nicotiana</taxon>
    </lineage>
</organism>
<dbReference type="InterPro" id="IPR001611">
    <property type="entry name" value="Leu-rich_rpt"/>
</dbReference>
<dbReference type="SUPFAM" id="SSF52058">
    <property type="entry name" value="L domain-like"/>
    <property type="match status" value="1"/>
</dbReference>
<dbReference type="RefSeq" id="XP_016453378.1">
    <property type="nucleotide sequence ID" value="XM_016597892.1"/>
</dbReference>
<evidence type="ECO:0000256" key="4">
    <source>
        <dbReference type="ARBA" id="ARBA00022729"/>
    </source>
</evidence>
<evidence type="ECO:0000256" key="8">
    <source>
        <dbReference type="ARBA" id="ARBA00023180"/>
    </source>
</evidence>
<evidence type="ECO:0000256" key="1">
    <source>
        <dbReference type="ARBA" id="ARBA00004479"/>
    </source>
</evidence>
<evidence type="ECO:0000256" key="6">
    <source>
        <dbReference type="ARBA" id="ARBA00022989"/>
    </source>
</evidence>
<dbReference type="SMR" id="A0A1S3YMQ8"/>
<dbReference type="STRING" id="4097.A0A1S3YMQ8"/>
<dbReference type="Gene3D" id="3.80.10.10">
    <property type="entry name" value="Ribonuclease Inhibitor"/>
    <property type="match status" value="1"/>
</dbReference>
<reference evidence="9" key="1">
    <citation type="submission" date="2025-08" db="UniProtKB">
        <authorList>
            <consortium name="RefSeq"/>
        </authorList>
    </citation>
    <scope>IDENTIFICATION</scope>
</reference>
<dbReference type="AlphaFoldDB" id="A0A1S3YMQ8"/>
<dbReference type="PaxDb" id="4097-A0A1S3YMQ8"/>
<dbReference type="InterPro" id="IPR046956">
    <property type="entry name" value="RLP23-like"/>
</dbReference>
<dbReference type="PRINTS" id="PR00019">
    <property type="entry name" value="LEURICHRPT"/>
</dbReference>